<dbReference type="EMBL" id="JAGTXO010000024">
    <property type="protein sequence ID" value="KAG8461689.1"/>
    <property type="molecule type" value="Genomic_DNA"/>
</dbReference>
<protein>
    <submittedName>
        <fullName evidence="2">Uncharacterized protein</fullName>
    </submittedName>
</protein>
<feature type="region of interest" description="Disordered" evidence="1">
    <location>
        <begin position="287"/>
        <end position="329"/>
    </location>
</feature>
<gene>
    <name evidence="2" type="ORF">KFE25_001307</name>
</gene>
<sequence length="329" mass="34095">MDLDEERRLARERKLRAAPSWDRDKHFAAGRSPPHSVVPASATAYVPPALRAAPPCAVPRDASARAEPLAPAPLAPHTQLDGRALSVPSHTHDAHPLAAPLDGAHATPQGEPAGASRRAAGQAPTPPPNVRDDDGTDAADADADADTIASTPTRAVAERAPVASVAAGACALDDLAHVLELSGLPLALAYPQLLTLVASFLQLEPDEFTLVKLSATRALLALRSDAAASALLRAHGARGAAGSVALLPLSAASEEARRCASTQPLPQPQRPRTTAAGAARLISSSLGLRAPAAGARAGPTIAKERQRRDEERARMAREKADADALWFDD</sequence>
<keyword evidence="3" id="KW-1185">Reference proteome</keyword>
<feature type="region of interest" description="Disordered" evidence="1">
    <location>
        <begin position="17"/>
        <end position="39"/>
    </location>
</feature>
<reference evidence="2" key="1">
    <citation type="submission" date="2021-05" db="EMBL/GenBank/DDBJ databases">
        <title>The genome of the haptophyte Pavlova lutheri (Diacronema luteri, Pavlovales) - a model for lipid biosynthesis in eukaryotic algae.</title>
        <authorList>
            <person name="Hulatt C.J."/>
            <person name="Posewitz M.C."/>
        </authorList>
    </citation>
    <scope>NUCLEOTIDE SEQUENCE</scope>
    <source>
        <strain evidence="2">NIVA-4/92</strain>
    </source>
</reference>
<feature type="compositionally biased region" description="Acidic residues" evidence="1">
    <location>
        <begin position="134"/>
        <end position="145"/>
    </location>
</feature>
<organism evidence="2 3">
    <name type="scientific">Diacronema lutheri</name>
    <name type="common">Unicellular marine alga</name>
    <name type="synonym">Monochrysis lutheri</name>
    <dbReference type="NCBI Taxonomy" id="2081491"/>
    <lineage>
        <taxon>Eukaryota</taxon>
        <taxon>Haptista</taxon>
        <taxon>Haptophyta</taxon>
        <taxon>Pavlovophyceae</taxon>
        <taxon>Pavlovales</taxon>
        <taxon>Pavlovaceae</taxon>
        <taxon>Diacronema</taxon>
    </lineage>
</organism>
<feature type="region of interest" description="Disordered" evidence="1">
    <location>
        <begin position="86"/>
        <end position="153"/>
    </location>
</feature>
<dbReference type="AlphaFoldDB" id="A0A8J5XJP1"/>
<comment type="caution">
    <text evidence="2">The sequence shown here is derived from an EMBL/GenBank/DDBJ whole genome shotgun (WGS) entry which is preliminary data.</text>
</comment>
<name>A0A8J5XJP1_DIALT</name>
<dbReference type="Proteomes" id="UP000751190">
    <property type="component" value="Unassembled WGS sequence"/>
</dbReference>
<feature type="compositionally biased region" description="Low complexity" evidence="1">
    <location>
        <begin position="287"/>
        <end position="299"/>
    </location>
</feature>
<evidence type="ECO:0000256" key="1">
    <source>
        <dbReference type="SAM" id="MobiDB-lite"/>
    </source>
</evidence>
<proteinExistence type="predicted"/>
<accession>A0A8J5XJP1</accession>
<feature type="compositionally biased region" description="Basic and acidic residues" evidence="1">
    <location>
        <begin position="302"/>
        <end position="322"/>
    </location>
</feature>
<evidence type="ECO:0000313" key="3">
    <source>
        <dbReference type="Proteomes" id="UP000751190"/>
    </source>
</evidence>
<evidence type="ECO:0000313" key="2">
    <source>
        <dbReference type="EMBL" id="KAG8461689.1"/>
    </source>
</evidence>